<evidence type="ECO:0000313" key="4">
    <source>
        <dbReference type="EMBL" id="CRZ08136.1"/>
    </source>
</evidence>
<feature type="non-terminal residue" evidence="4">
    <location>
        <position position="245"/>
    </location>
</feature>
<dbReference type="PROSITE" id="PS50088">
    <property type="entry name" value="ANK_REPEAT"/>
    <property type="match status" value="2"/>
</dbReference>
<keyword evidence="2 3" id="KW-0040">ANK repeat</keyword>
<evidence type="ECO:0000256" key="2">
    <source>
        <dbReference type="ARBA" id="ARBA00023043"/>
    </source>
</evidence>
<name>A0A0H5R2E8_9EUKA</name>
<feature type="repeat" description="ANK" evidence="3">
    <location>
        <begin position="45"/>
        <end position="77"/>
    </location>
</feature>
<dbReference type="Gene3D" id="1.25.40.20">
    <property type="entry name" value="Ankyrin repeat-containing domain"/>
    <property type="match status" value="2"/>
</dbReference>
<keyword evidence="1" id="KW-0677">Repeat</keyword>
<dbReference type="PANTHER" id="PTHR24198:SF165">
    <property type="entry name" value="ANKYRIN REPEAT-CONTAINING PROTEIN-RELATED"/>
    <property type="match status" value="1"/>
</dbReference>
<dbReference type="PANTHER" id="PTHR24198">
    <property type="entry name" value="ANKYRIN REPEAT AND PROTEIN KINASE DOMAIN-CONTAINING PROTEIN"/>
    <property type="match status" value="1"/>
</dbReference>
<dbReference type="AlphaFoldDB" id="A0A0H5R2E8"/>
<accession>A0A0H5R2E8</accession>
<dbReference type="Pfam" id="PF12796">
    <property type="entry name" value="Ank_2"/>
    <property type="match status" value="2"/>
</dbReference>
<dbReference type="EMBL" id="HACM01007694">
    <property type="protein sequence ID" value="CRZ08136.1"/>
    <property type="molecule type" value="Transcribed_RNA"/>
</dbReference>
<dbReference type="PROSITE" id="PS50297">
    <property type="entry name" value="ANK_REP_REGION"/>
    <property type="match status" value="2"/>
</dbReference>
<evidence type="ECO:0000256" key="1">
    <source>
        <dbReference type="ARBA" id="ARBA00022737"/>
    </source>
</evidence>
<evidence type="ECO:0000256" key="3">
    <source>
        <dbReference type="PROSITE-ProRule" id="PRU00023"/>
    </source>
</evidence>
<proteinExistence type="predicted"/>
<protein>
    <submittedName>
        <fullName evidence="4">Uncharacterized protein</fullName>
    </submittedName>
</protein>
<feature type="non-terminal residue" evidence="4">
    <location>
        <position position="1"/>
    </location>
</feature>
<organism evidence="4">
    <name type="scientific">Spongospora subterranea</name>
    <dbReference type="NCBI Taxonomy" id="70186"/>
    <lineage>
        <taxon>Eukaryota</taxon>
        <taxon>Sar</taxon>
        <taxon>Rhizaria</taxon>
        <taxon>Endomyxa</taxon>
        <taxon>Phytomyxea</taxon>
        <taxon>Plasmodiophorida</taxon>
        <taxon>Plasmodiophoridae</taxon>
        <taxon>Spongospora</taxon>
    </lineage>
</organism>
<dbReference type="SUPFAM" id="SSF48403">
    <property type="entry name" value="Ankyrin repeat"/>
    <property type="match status" value="1"/>
</dbReference>
<feature type="repeat" description="ANK" evidence="3">
    <location>
        <begin position="148"/>
        <end position="180"/>
    </location>
</feature>
<reference evidence="4" key="1">
    <citation type="submission" date="2015-04" db="EMBL/GenBank/DDBJ databases">
        <title>The genome sequence of the plant pathogenic Rhizarian Plasmodiophora brassicae reveals insights in its biotrophic life cycle and the origin of chitin synthesis.</title>
        <authorList>
            <person name="Schwelm A."/>
            <person name="Fogelqvist J."/>
            <person name="Knaust A."/>
            <person name="Julke S."/>
            <person name="Lilja T."/>
            <person name="Dhandapani V."/>
            <person name="Bonilla-Rosso G."/>
            <person name="Karlsson M."/>
            <person name="Shevchenko A."/>
            <person name="Choi S.R."/>
            <person name="Kim H.G."/>
            <person name="Park J.Y."/>
            <person name="Lim Y.P."/>
            <person name="Ludwig-Muller J."/>
            <person name="Dixelius C."/>
        </authorList>
    </citation>
    <scope>NUCLEOTIDE SEQUENCE</scope>
    <source>
        <tissue evidence="4">Potato root galls</tissue>
    </source>
</reference>
<dbReference type="InterPro" id="IPR036770">
    <property type="entry name" value="Ankyrin_rpt-contain_sf"/>
</dbReference>
<sequence length="245" mass="26688">CIHVLVHSGMTEPSLGFSGQLIHNGLDRYAIRYSTMKLLKLRNYKGRTALTYAVFYRCEDISRILLDLGADPTITDIDGNTALHLAIERNLGQIVIDIIEATKTHPVLGHSGMTGPSLSLSGQLIHNSLDRYAIGDPTLKLLKLRNNKGRTPLLHAVYHCCEDISRILLKHGADPTLTDTKGNTALHLAIEERLSGEIINDIIKAARAKAVDILGHNEMSNPSGCSNGIMDHDGLNRNAIGEATS</sequence>
<dbReference type="SMART" id="SM00248">
    <property type="entry name" value="ANK"/>
    <property type="match status" value="4"/>
</dbReference>
<dbReference type="InterPro" id="IPR002110">
    <property type="entry name" value="Ankyrin_rpt"/>
</dbReference>